<name>A0A0U2VSA3_9BACL</name>
<dbReference type="SUPFAM" id="SSF53639">
    <property type="entry name" value="AraD/HMP-PK domain-like"/>
    <property type="match status" value="1"/>
</dbReference>
<evidence type="ECO:0000313" key="3">
    <source>
        <dbReference type="EMBL" id="ALS23590.1"/>
    </source>
</evidence>
<keyword evidence="4" id="KW-1185">Reference proteome</keyword>
<dbReference type="PANTHER" id="PTHR22789:SF0">
    <property type="entry name" value="3-OXO-TETRONATE 4-PHOSPHATE DECARBOXYLASE-RELATED"/>
    <property type="match status" value="1"/>
</dbReference>
<dbReference type="Proteomes" id="UP000061660">
    <property type="component" value="Chromosome"/>
</dbReference>
<sequence length="238" mass="26270">MKGLERLDQTVVQELKEKIALGCKILAKLELSDYLGHVSARIPGTDLVFIKARGLDMGNLLDMTADKVVMVDLEGRRVEGQDLNPPDEVVLHTEIFKARPEVMSVVHTHQPISTILGDLGLRILPMQGVMAAVAAREIPVFESSLKIVTHEQGRGVARALGDHWAVHLRNHGICTVGDSIEQAVVFAIWLEHQAKLTWQASAAGIPRGMSQEEAELQIKDALGPMASRWRYYCSLLDN</sequence>
<dbReference type="InterPro" id="IPR001303">
    <property type="entry name" value="Aldolase_II/adducin_N"/>
</dbReference>
<evidence type="ECO:0000313" key="4">
    <source>
        <dbReference type="Proteomes" id="UP000061660"/>
    </source>
</evidence>
<evidence type="ECO:0000256" key="1">
    <source>
        <dbReference type="ARBA" id="ARBA00022723"/>
    </source>
</evidence>
<dbReference type="GO" id="GO:0005829">
    <property type="term" value="C:cytosol"/>
    <property type="evidence" value="ECO:0007669"/>
    <property type="project" value="TreeGrafter"/>
</dbReference>
<dbReference type="KEGG" id="pnp:IJ22_32290"/>
<proteinExistence type="predicted"/>
<organism evidence="3 4">
    <name type="scientific">Paenibacillus naphthalenovorans</name>
    <dbReference type="NCBI Taxonomy" id="162209"/>
    <lineage>
        <taxon>Bacteria</taxon>
        <taxon>Bacillati</taxon>
        <taxon>Bacillota</taxon>
        <taxon>Bacilli</taxon>
        <taxon>Bacillales</taxon>
        <taxon>Paenibacillaceae</taxon>
        <taxon>Paenibacillus</taxon>
    </lineage>
</organism>
<dbReference type="Pfam" id="PF00596">
    <property type="entry name" value="Aldolase_II"/>
    <property type="match status" value="1"/>
</dbReference>
<dbReference type="SMART" id="SM01007">
    <property type="entry name" value="Aldolase_II"/>
    <property type="match status" value="1"/>
</dbReference>
<dbReference type="InterPro" id="IPR050197">
    <property type="entry name" value="Aldolase_class_II_sugar_metab"/>
</dbReference>
<keyword evidence="1" id="KW-0479">Metal-binding</keyword>
<dbReference type="GO" id="GO:0016832">
    <property type="term" value="F:aldehyde-lyase activity"/>
    <property type="evidence" value="ECO:0007669"/>
    <property type="project" value="TreeGrafter"/>
</dbReference>
<protein>
    <submittedName>
        <fullName evidence="3">L-ribulose-5-phosphate 4-epimerase</fullName>
    </submittedName>
</protein>
<dbReference type="AlphaFoldDB" id="A0A0U2VSA3"/>
<dbReference type="GO" id="GO:0019323">
    <property type="term" value="P:pentose catabolic process"/>
    <property type="evidence" value="ECO:0007669"/>
    <property type="project" value="TreeGrafter"/>
</dbReference>
<dbReference type="InterPro" id="IPR036409">
    <property type="entry name" value="Aldolase_II/adducin_N_sf"/>
</dbReference>
<dbReference type="PANTHER" id="PTHR22789">
    <property type="entry name" value="FUCULOSE PHOSPHATE ALDOLASE"/>
    <property type="match status" value="1"/>
</dbReference>
<accession>A0A0U2VSA3</accession>
<dbReference type="STRING" id="162209.IJ22_32290"/>
<reference evidence="4" key="1">
    <citation type="submission" date="2015-12" db="EMBL/GenBank/DDBJ databases">
        <title>Complete genome sequences of two moderately thermophilic Paenibacillus species.</title>
        <authorList>
            <person name="Butler R.III."/>
            <person name="Wang J."/>
            <person name="Stark B.C."/>
            <person name="Pombert J.-F."/>
        </authorList>
    </citation>
    <scope>NUCLEOTIDE SEQUENCE [LARGE SCALE GENOMIC DNA]</scope>
    <source>
        <strain evidence="4">32O-Y</strain>
    </source>
</reference>
<reference evidence="3 4" key="2">
    <citation type="journal article" date="2016" name="Genome Announc.">
        <title>Complete Genome Sequences of Two Interactive Moderate Thermophiles, Paenibacillus napthalenovorans 32O-Y and Paenibacillus sp. 32O-W.</title>
        <authorList>
            <person name="Butler R.R.III."/>
            <person name="Wang J."/>
            <person name="Stark B.C."/>
            <person name="Pombert J.F."/>
        </authorList>
    </citation>
    <scope>NUCLEOTIDE SEQUENCE [LARGE SCALE GENOMIC DNA]</scope>
    <source>
        <strain evidence="3 4">32O-Y</strain>
    </source>
</reference>
<dbReference type="OrthoDB" id="9794581at2"/>
<dbReference type="GO" id="GO:0046872">
    <property type="term" value="F:metal ion binding"/>
    <property type="evidence" value="ECO:0007669"/>
    <property type="project" value="UniProtKB-KW"/>
</dbReference>
<keyword evidence="2" id="KW-0456">Lyase</keyword>
<dbReference type="RefSeq" id="WP_062409493.1">
    <property type="nucleotide sequence ID" value="NZ_CP013652.1"/>
</dbReference>
<evidence type="ECO:0000256" key="2">
    <source>
        <dbReference type="ARBA" id="ARBA00023239"/>
    </source>
</evidence>
<dbReference type="EMBL" id="CP013652">
    <property type="protein sequence ID" value="ALS23590.1"/>
    <property type="molecule type" value="Genomic_DNA"/>
</dbReference>
<dbReference type="Gene3D" id="3.40.225.10">
    <property type="entry name" value="Class II aldolase/adducin N-terminal domain"/>
    <property type="match status" value="1"/>
</dbReference>
<gene>
    <name evidence="3" type="ORF">IJ22_32290</name>
</gene>
<dbReference type="PATRIC" id="fig|162209.4.peg.3449"/>